<gene>
    <name evidence="2" type="ORF">SAMN02745941_01852</name>
</gene>
<keyword evidence="1" id="KW-1133">Transmembrane helix</keyword>
<feature type="transmembrane region" description="Helical" evidence="1">
    <location>
        <begin position="81"/>
        <end position="113"/>
    </location>
</feature>
<evidence type="ECO:0000313" key="2">
    <source>
        <dbReference type="EMBL" id="SHI07020.1"/>
    </source>
</evidence>
<dbReference type="RefSeq" id="WP_073018832.1">
    <property type="nucleotide sequence ID" value="NZ_FQXU01000005.1"/>
</dbReference>
<accession>A0A1M5Y4L8</accession>
<protein>
    <submittedName>
        <fullName evidence="2">Uncharacterized protein</fullName>
    </submittedName>
</protein>
<name>A0A1M5Y4L8_9CLOT</name>
<sequence>MSKKRESKYKPGVGYVSGNRENLAEDSKKVLEDIKDIYESSKLKKNIESGKIGNMKIGNMKIGKYISKKKYSSIELTPTKLGILGVMFLVLLFSGVGMFGVVIIFLLLIALSICK</sequence>
<dbReference type="EMBL" id="FQXU01000005">
    <property type="protein sequence ID" value="SHI07020.1"/>
    <property type="molecule type" value="Genomic_DNA"/>
</dbReference>
<evidence type="ECO:0000256" key="1">
    <source>
        <dbReference type="SAM" id="Phobius"/>
    </source>
</evidence>
<evidence type="ECO:0000313" key="3">
    <source>
        <dbReference type="Proteomes" id="UP000184241"/>
    </source>
</evidence>
<dbReference type="AlphaFoldDB" id="A0A1M5Y4L8"/>
<reference evidence="2 3" key="1">
    <citation type="submission" date="2016-11" db="EMBL/GenBank/DDBJ databases">
        <authorList>
            <person name="Jaros S."/>
            <person name="Januszkiewicz K."/>
            <person name="Wedrychowicz H."/>
        </authorList>
    </citation>
    <scope>NUCLEOTIDE SEQUENCE [LARGE SCALE GENOMIC DNA]</scope>
    <source>
        <strain evidence="2 3">DSM 6191</strain>
    </source>
</reference>
<proteinExistence type="predicted"/>
<keyword evidence="1" id="KW-0812">Transmembrane</keyword>
<keyword evidence="1" id="KW-0472">Membrane</keyword>
<dbReference type="Proteomes" id="UP000184241">
    <property type="component" value="Unassembled WGS sequence"/>
</dbReference>
<organism evidence="2 3">
    <name type="scientific">Clostridium intestinale DSM 6191</name>
    <dbReference type="NCBI Taxonomy" id="1121320"/>
    <lineage>
        <taxon>Bacteria</taxon>
        <taxon>Bacillati</taxon>
        <taxon>Bacillota</taxon>
        <taxon>Clostridia</taxon>
        <taxon>Eubacteriales</taxon>
        <taxon>Clostridiaceae</taxon>
        <taxon>Clostridium</taxon>
    </lineage>
</organism>